<dbReference type="AlphaFoldDB" id="R7V258"/>
<dbReference type="PROSITE" id="PS51471">
    <property type="entry name" value="FE2OG_OXY"/>
    <property type="match status" value="1"/>
</dbReference>
<dbReference type="EMBL" id="AMQN01000793">
    <property type="status" value="NOT_ANNOTATED_CDS"/>
    <property type="molecule type" value="Genomic_DNA"/>
</dbReference>
<evidence type="ECO:0000256" key="3">
    <source>
        <dbReference type="ARBA" id="ARBA00007879"/>
    </source>
</evidence>
<sequence>QVPAAIYYIPNFITEAEEESLIQYVNSAPIPKWTQLSNRRLQNWGGLPHPKGMVPEKIPEWLDSFGQRIGQLGVFDGQMPNHVLVNEYLPGQGIMPHTDGPLYFPTVSTITLGSHTLLDFYTPLNDRSSSFDDRHFASFLLERRSLVLVREEMYSRMLHGIKEVETDTLCEKVLNLDSSEHSLGDTLARNTRISLTIRVVPKVLKAKLFFGKKK</sequence>
<dbReference type="GO" id="GO:0046872">
    <property type="term" value="F:metal ion binding"/>
    <property type="evidence" value="ECO:0007669"/>
    <property type="project" value="UniProtKB-KW"/>
</dbReference>
<reference evidence="11" key="3">
    <citation type="submission" date="2015-06" db="UniProtKB">
        <authorList>
            <consortium name="EnsemblMetazoa"/>
        </authorList>
    </citation>
    <scope>IDENTIFICATION</scope>
</reference>
<evidence type="ECO:0000313" key="10">
    <source>
        <dbReference type="EMBL" id="ELU12938.1"/>
    </source>
</evidence>
<feature type="non-terminal residue" evidence="10">
    <location>
        <position position="1"/>
    </location>
</feature>
<proteinExistence type="inferred from homology"/>
<evidence type="ECO:0000313" key="11">
    <source>
        <dbReference type="EnsemblMetazoa" id="CapteP112863"/>
    </source>
</evidence>
<reference evidence="12" key="1">
    <citation type="submission" date="2012-12" db="EMBL/GenBank/DDBJ databases">
        <authorList>
            <person name="Hellsten U."/>
            <person name="Grimwood J."/>
            <person name="Chapman J.A."/>
            <person name="Shapiro H."/>
            <person name="Aerts A."/>
            <person name="Otillar R.P."/>
            <person name="Terry A.Y."/>
            <person name="Boore J.L."/>
            <person name="Simakov O."/>
            <person name="Marletaz F."/>
            <person name="Cho S.-J."/>
            <person name="Edsinger-Gonzales E."/>
            <person name="Havlak P."/>
            <person name="Kuo D.-H."/>
            <person name="Larsson T."/>
            <person name="Lv J."/>
            <person name="Arendt D."/>
            <person name="Savage R."/>
            <person name="Osoegawa K."/>
            <person name="de Jong P."/>
            <person name="Lindberg D.R."/>
            <person name="Seaver E.C."/>
            <person name="Weisblat D.A."/>
            <person name="Putnam N.H."/>
            <person name="Grigoriev I.V."/>
            <person name="Rokhsar D.S."/>
        </authorList>
    </citation>
    <scope>NUCLEOTIDE SEQUENCE</scope>
    <source>
        <strain evidence="12">I ESC-2004</strain>
    </source>
</reference>
<evidence type="ECO:0000256" key="7">
    <source>
        <dbReference type="ARBA" id="ARBA00023004"/>
    </source>
</evidence>
<accession>R7V258</accession>
<protein>
    <recommendedName>
        <fullName evidence="9">Fe2OG dioxygenase domain-containing protein</fullName>
    </recommendedName>
</protein>
<dbReference type="InterPro" id="IPR027450">
    <property type="entry name" value="AlkB-like"/>
</dbReference>
<dbReference type="OrthoDB" id="412814at2759"/>
<dbReference type="HOGENOM" id="CLU_059836_2_0_1"/>
<dbReference type="SUPFAM" id="SSF51197">
    <property type="entry name" value="Clavaminate synthase-like"/>
    <property type="match status" value="1"/>
</dbReference>
<reference evidence="10 12" key="2">
    <citation type="journal article" date="2013" name="Nature">
        <title>Insights into bilaterian evolution from three spiralian genomes.</title>
        <authorList>
            <person name="Simakov O."/>
            <person name="Marletaz F."/>
            <person name="Cho S.J."/>
            <person name="Edsinger-Gonzales E."/>
            <person name="Havlak P."/>
            <person name="Hellsten U."/>
            <person name="Kuo D.H."/>
            <person name="Larsson T."/>
            <person name="Lv J."/>
            <person name="Arendt D."/>
            <person name="Savage R."/>
            <person name="Osoegawa K."/>
            <person name="de Jong P."/>
            <person name="Grimwood J."/>
            <person name="Chapman J.A."/>
            <person name="Shapiro H."/>
            <person name="Aerts A."/>
            <person name="Otillar R.P."/>
            <person name="Terry A.Y."/>
            <person name="Boore J.L."/>
            <person name="Grigoriev I.V."/>
            <person name="Lindberg D.R."/>
            <person name="Seaver E.C."/>
            <person name="Weisblat D.A."/>
            <person name="Putnam N.H."/>
            <person name="Rokhsar D.S."/>
        </authorList>
    </citation>
    <scope>NUCLEOTIDE SEQUENCE</scope>
    <source>
        <strain evidence="10 12">I ESC-2004</strain>
    </source>
</reference>
<dbReference type="PANTHER" id="PTHR46030">
    <property type="entry name" value="ALPHA-KETOGLUTARATE-DEPENDENT DIOXYGENASE ALKB HOMOLOG 6"/>
    <property type="match status" value="1"/>
</dbReference>
<dbReference type="GO" id="GO:0005634">
    <property type="term" value="C:nucleus"/>
    <property type="evidence" value="ECO:0007669"/>
    <property type="project" value="UniProtKB-SubCell"/>
</dbReference>
<dbReference type="EMBL" id="KB295623">
    <property type="protein sequence ID" value="ELU12938.1"/>
    <property type="molecule type" value="Genomic_DNA"/>
</dbReference>
<dbReference type="FunCoup" id="R7V258">
    <property type="interactions" value="522"/>
</dbReference>
<dbReference type="GO" id="GO:0051213">
    <property type="term" value="F:dioxygenase activity"/>
    <property type="evidence" value="ECO:0007669"/>
    <property type="project" value="UniProtKB-KW"/>
</dbReference>
<dbReference type="OMA" id="KSPKTKW"/>
<evidence type="ECO:0000256" key="6">
    <source>
        <dbReference type="ARBA" id="ARBA00023002"/>
    </source>
</evidence>
<dbReference type="Proteomes" id="UP000014760">
    <property type="component" value="Unassembled WGS sequence"/>
</dbReference>
<dbReference type="InterPro" id="IPR005123">
    <property type="entry name" value="Oxoglu/Fe-dep_dioxygenase_dom"/>
</dbReference>
<comment type="cofactor">
    <cofactor evidence="1">
        <name>Fe(2+)</name>
        <dbReference type="ChEBI" id="CHEBI:29033"/>
    </cofactor>
</comment>
<evidence type="ECO:0000313" key="12">
    <source>
        <dbReference type="Proteomes" id="UP000014760"/>
    </source>
</evidence>
<dbReference type="Gene3D" id="2.60.120.590">
    <property type="entry name" value="Alpha-ketoglutarate-dependent dioxygenase AlkB-like"/>
    <property type="match status" value="1"/>
</dbReference>
<dbReference type="PANTHER" id="PTHR46030:SF1">
    <property type="entry name" value="ALPHA-KETOGLUTARATE-DEPENDENT DIOXYGENASE ALKB HOMOLOG 6"/>
    <property type="match status" value="1"/>
</dbReference>
<comment type="similarity">
    <text evidence="3">Belongs to the alkB family.</text>
</comment>
<organism evidence="10">
    <name type="scientific">Capitella teleta</name>
    <name type="common">Polychaete worm</name>
    <dbReference type="NCBI Taxonomy" id="283909"/>
    <lineage>
        <taxon>Eukaryota</taxon>
        <taxon>Metazoa</taxon>
        <taxon>Spiralia</taxon>
        <taxon>Lophotrochozoa</taxon>
        <taxon>Annelida</taxon>
        <taxon>Polychaeta</taxon>
        <taxon>Sedentaria</taxon>
        <taxon>Scolecida</taxon>
        <taxon>Capitellidae</taxon>
        <taxon>Capitella</taxon>
    </lineage>
</organism>
<feature type="domain" description="Fe2OG dioxygenase" evidence="9">
    <location>
        <begin position="79"/>
        <end position="201"/>
    </location>
</feature>
<evidence type="ECO:0000256" key="8">
    <source>
        <dbReference type="ARBA" id="ARBA00023242"/>
    </source>
</evidence>
<dbReference type="InterPro" id="IPR032862">
    <property type="entry name" value="ALKBH6"/>
</dbReference>
<evidence type="ECO:0000256" key="5">
    <source>
        <dbReference type="ARBA" id="ARBA00022964"/>
    </source>
</evidence>
<evidence type="ECO:0000256" key="2">
    <source>
        <dbReference type="ARBA" id="ARBA00004123"/>
    </source>
</evidence>
<dbReference type="InterPro" id="IPR037151">
    <property type="entry name" value="AlkB-like_sf"/>
</dbReference>
<keyword evidence="4" id="KW-0479">Metal-binding</keyword>
<evidence type="ECO:0000259" key="9">
    <source>
        <dbReference type="PROSITE" id="PS51471"/>
    </source>
</evidence>
<keyword evidence="8" id="KW-0539">Nucleus</keyword>
<dbReference type="EnsemblMetazoa" id="CapteT112863">
    <property type="protein sequence ID" value="CapteP112863"/>
    <property type="gene ID" value="CapteG112863"/>
</dbReference>
<keyword evidence="7" id="KW-0408">Iron</keyword>
<dbReference type="Pfam" id="PF13532">
    <property type="entry name" value="2OG-FeII_Oxy_2"/>
    <property type="match status" value="1"/>
</dbReference>
<comment type="subcellular location">
    <subcellularLocation>
        <location evidence="2">Nucleus</location>
    </subcellularLocation>
</comment>
<keyword evidence="12" id="KW-1185">Reference proteome</keyword>
<evidence type="ECO:0000256" key="1">
    <source>
        <dbReference type="ARBA" id="ARBA00001954"/>
    </source>
</evidence>
<dbReference type="STRING" id="283909.R7V258"/>
<name>R7V258_CAPTE</name>
<gene>
    <name evidence="10" type="ORF">CAPTEDRAFT_112863</name>
</gene>
<keyword evidence="6" id="KW-0560">Oxidoreductase</keyword>
<keyword evidence="5" id="KW-0223">Dioxygenase</keyword>
<evidence type="ECO:0000256" key="4">
    <source>
        <dbReference type="ARBA" id="ARBA00022723"/>
    </source>
</evidence>